<evidence type="ECO:0000256" key="1">
    <source>
        <dbReference type="ARBA" id="ARBA00000185"/>
    </source>
</evidence>
<dbReference type="EMBL" id="PRLL01000002">
    <property type="protein sequence ID" value="RYC73887.1"/>
    <property type="molecule type" value="Genomic_DNA"/>
</dbReference>
<comment type="catalytic activity">
    <reaction evidence="1">
        <text>ATP-dependent breakage, passage and rejoining of double-stranded DNA.</text>
        <dbReference type="EC" id="5.6.2.2"/>
    </reaction>
</comment>
<dbReference type="InterPro" id="IPR000565">
    <property type="entry name" value="Topo_IIA_B"/>
</dbReference>
<dbReference type="InterPro" id="IPR013759">
    <property type="entry name" value="Topo_IIA_B_C"/>
</dbReference>
<dbReference type="GO" id="GO:0016853">
    <property type="term" value="F:isomerase activity"/>
    <property type="evidence" value="ECO:0007669"/>
    <property type="project" value="UniProtKB-KW"/>
</dbReference>
<dbReference type="InterPro" id="IPR013506">
    <property type="entry name" value="Topo_IIA_bsu_dom2"/>
</dbReference>
<dbReference type="Pfam" id="PF00204">
    <property type="entry name" value="DNA_gyraseB"/>
    <property type="match status" value="1"/>
</dbReference>
<dbReference type="PANTHER" id="PTHR45866">
    <property type="entry name" value="DNA GYRASE/TOPOISOMERASE SUBUNIT B"/>
    <property type="match status" value="1"/>
</dbReference>
<evidence type="ECO:0000313" key="14">
    <source>
        <dbReference type="Proteomes" id="UP001191004"/>
    </source>
</evidence>
<dbReference type="InterPro" id="IPR001241">
    <property type="entry name" value="Topo_IIA"/>
</dbReference>
<keyword evidence="7" id="KW-0067">ATP-binding</keyword>
<evidence type="ECO:0000256" key="10">
    <source>
        <dbReference type="ARBA" id="ARBA00023125"/>
    </source>
</evidence>
<accession>A0ABY0FLU2</accession>
<keyword evidence="5" id="KW-0479">Metal-binding</keyword>
<dbReference type="SUPFAM" id="SSF54211">
    <property type="entry name" value="Ribosomal protein S5 domain 2-like"/>
    <property type="match status" value="1"/>
</dbReference>
<dbReference type="InterPro" id="IPR013760">
    <property type="entry name" value="Topo_IIA-like_dom_sf"/>
</dbReference>
<dbReference type="CDD" id="cd00822">
    <property type="entry name" value="TopoII_Trans_DNA_gyrase"/>
    <property type="match status" value="1"/>
</dbReference>
<dbReference type="PROSITE" id="PS50880">
    <property type="entry name" value="TOPRIM"/>
    <property type="match status" value="1"/>
</dbReference>
<keyword evidence="6" id="KW-0547">Nucleotide-binding</keyword>
<dbReference type="SUPFAM" id="SSF55874">
    <property type="entry name" value="ATPase domain of HSP90 chaperone/DNA topoisomerase II/histidine kinase"/>
    <property type="match status" value="1"/>
</dbReference>
<dbReference type="SMART" id="SM00433">
    <property type="entry name" value="TOP2c"/>
    <property type="match status" value="1"/>
</dbReference>
<dbReference type="PRINTS" id="PR01159">
    <property type="entry name" value="DNAGYRASEB"/>
</dbReference>
<comment type="cofactor">
    <cofactor evidence="2">
        <name>Mg(2+)</name>
        <dbReference type="ChEBI" id="CHEBI:18420"/>
    </cofactor>
</comment>
<keyword evidence="10" id="KW-0238">DNA-binding</keyword>
<evidence type="ECO:0000256" key="7">
    <source>
        <dbReference type="ARBA" id="ARBA00022840"/>
    </source>
</evidence>
<dbReference type="Gene3D" id="3.40.50.670">
    <property type="match status" value="1"/>
</dbReference>
<evidence type="ECO:0000313" key="13">
    <source>
        <dbReference type="EMBL" id="RYC73887.1"/>
    </source>
</evidence>
<dbReference type="NCBIfam" id="NF004189">
    <property type="entry name" value="PRK05644.1"/>
    <property type="match status" value="1"/>
</dbReference>
<dbReference type="Gene3D" id="3.30.230.10">
    <property type="match status" value="1"/>
</dbReference>
<evidence type="ECO:0000256" key="3">
    <source>
        <dbReference type="ARBA" id="ARBA00010708"/>
    </source>
</evidence>
<evidence type="ECO:0000256" key="4">
    <source>
        <dbReference type="ARBA" id="ARBA00012895"/>
    </source>
</evidence>
<name>A0ABY0FLU2_9BACT</name>
<comment type="caution">
    <text evidence="13">The sequence shown here is derived from an EMBL/GenBank/DDBJ whole genome shotgun (WGS) entry which is preliminary data.</text>
</comment>
<keyword evidence="11 13" id="KW-0413">Isomerase</keyword>
<dbReference type="InterPro" id="IPR014721">
    <property type="entry name" value="Ribsml_uS5_D2-typ_fold_subgr"/>
</dbReference>
<evidence type="ECO:0000256" key="9">
    <source>
        <dbReference type="ARBA" id="ARBA00023029"/>
    </source>
</evidence>
<dbReference type="NCBIfam" id="NF011501">
    <property type="entry name" value="PRK14939.1"/>
    <property type="match status" value="1"/>
</dbReference>
<evidence type="ECO:0000256" key="11">
    <source>
        <dbReference type="ARBA" id="ARBA00023235"/>
    </source>
</evidence>
<dbReference type="EC" id="5.6.2.2" evidence="4"/>
<gene>
    <name evidence="13" type="primary">gyrB</name>
    <name evidence="13" type="ORF">G3KMM_00111</name>
</gene>
<protein>
    <recommendedName>
        <fullName evidence="4">DNA topoisomerase (ATP-hydrolyzing)</fullName>
        <ecNumber evidence="4">5.6.2.2</ecNumber>
    </recommendedName>
</protein>
<evidence type="ECO:0000256" key="2">
    <source>
        <dbReference type="ARBA" id="ARBA00001946"/>
    </source>
</evidence>
<feature type="domain" description="Toprim" evidence="12">
    <location>
        <begin position="422"/>
        <end position="536"/>
    </location>
</feature>
<comment type="similarity">
    <text evidence="3">Belongs to the type II topoisomerase GyrB family.</text>
</comment>
<dbReference type="PANTHER" id="PTHR45866:SF1">
    <property type="entry name" value="DNA GYRASE SUBUNIT B, MITOCHONDRIAL"/>
    <property type="match status" value="1"/>
</dbReference>
<dbReference type="RefSeq" id="WP_129604022.1">
    <property type="nucleotide sequence ID" value="NZ_PRLL01000002.1"/>
</dbReference>
<dbReference type="InterPro" id="IPR018522">
    <property type="entry name" value="TopoIIA_CS"/>
</dbReference>
<proteinExistence type="inferred from homology"/>
<dbReference type="InterPro" id="IPR003594">
    <property type="entry name" value="HATPase_dom"/>
</dbReference>
<keyword evidence="14" id="KW-1185">Reference proteome</keyword>
<organism evidence="13 14">
    <name type="scientific">Candidatus Nanosyncoccus nanoralicus</name>
    <dbReference type="NCBI Taxonomy" id="2171996"/>
    <lineage>
        <taxon>Bacteria</taxon>
        <taxon>Candidatus Saccharimonadota</taxon>
        <taxon>Candidatus Nanosyncoccalia</taxon>
        <taxon>Candidatus Nanosyncoccales</taxon>
        <taxon>Candidatus Nanosyncoccaceae</taxon>
        <taxon>Candidatus Nanosyncoccus</taxon>
    </lineage>
</organism>
<reference evidence="13 14" key="1">
    <citation type="journal article" date="2018" name="bioRxiv">
        <title>Evidence of independent acquisition and adaption of ultra-small bacteria to human hosts across the highly diverse yet reduced genomes of the phylum Saccharibacteria.</title>
        <authorList>
            <person name="McLean J.S."/>
            <person name="Bor B."/>
            <person name="To T.T."/>
            <person name="Liu Q."/>
            <person name="Kearns K.A."/>
            <person name="Solden L.M."/>
            <person name="Wrighton K.C."/>
            <person name="He X."/>
            <person name="Shi W."/>
        </authorList>
    </citation>
    <scope>NUCLEOTIDE SEQUENCE [LARGE SCALE GENOMIC DNA]</scope>
    <source>
        <strain evidence="13 14">TM7_KMM_G3_1_HOT_351</strain>
    </source>
</reference>
<evidence type="ECO:0000259" key="12">
    <source>
        <dbReference type="PROSITE" id="PS50880"/>
    </source>
</evidence>
<keyword evidence="8" id="KW-0460">Magnesium</keyword>
<keyword evidence="9" id="KW-0799">Topoisomerase</keyword>
<dbReference type="InterPro" id="IPR006171">
    <property type="entry name" value="TOPRIM_dom"/>
</dbReference>
<evidence type="ECO:0000256" key="6">
    <source>
        <dbReference type="ARBA" id="ARBA00022741"/>
    </source>
</evidence>
<dbReference type="Proteomes" id="UP001191004">
    <property type="component" value="Unassembled WGS sequence"/>
</dbReference>
<dbReference type="InterPro" id="IPR020568">
    <property type="entry name" value="Ribosomal_Su5_D2-typ_SF"/>
</dbReference>
<sequence>MAEKQKIEEYDSSEIQVLEGLEPVRVRPGMYIGSTGYDGLHHLVKEIADNSIDEAIAGFATKVLITLQSDGGVRVEDNGRGIPVDIHPKTHKSTLETVLTVLHAGGKFGGGGYKVSSGLHGVGSSVVNALSTKMIAEVYRDKKVHHIEFETGKPIMQLDTSKKTDKQGTCITFYPDPTIFKETTTFDYDWVAHYARHQAYLTKGILISVFDERTGERETFYFEGGIKSYVKRLNESKEVLSDDIFYVDKQIEDAEVEIAVQYNDTYAETMKPFANNVLTPEGGTHVVGFRTALNRTINDYARRNNLLKEKEDNLTGDDIKEGLTAVISVKIPNPEFEGQTKNKLGNPEVRGYVDKVMSEYFGYYLEENPAIAKKIVGKATLAARARKAARAARDNVIRKGAFEGLNLPSKLADCSSRDRTECELFIVEGNSAAGSAKEGRNSKIQAILPLRGKVLNTERARLDKMYANAELVSLIKALGVGIGDQFDLSGLRYYKIVFMTDADVDGAHISTLLLTFFFRYMPEVVKGGHVYLAKPPLFGLIKGTGSNRKIDYIYDEEALEAKIAARIEERKKEGLKINPEDERFKQAGYTAQQRFKGLGEMNAQQLWDTTMNPDNRVLVRVNIEDAEKADAIFTKLMGQEVELRKNFIQSRASTVKIDDLDF</sequence>
<dbReference type="Gene3D" id="3.30.565.10">
    <property type="entry name" value="Histidine kinase-like ATPase, C-terminal domain"/>
    <property type="match status" value="1"/>
</dbReference>
<dbReference type="InterPro" id="IPR002288">
    <property type="entry name" value="DNA_gyrase_B_C"/>
</dbReference>
<dbReference type="Pfam" id="PF00986">
    <property type="entry name" value="DNA_gyraseB_C"/>
    <property type="match status" value="1"/>
</dbReference>
<reference evidence="13 14" key="2">
    <citation type="journal article" date="2020" name="Cell Rep.">
        <title>Acquisition and Adaptation of Ultra-small Parasitic Reduced Genome Bacteria to Mammalian Hosts.</title>
        <authorList>
            <person name="McLean J.S."/>
            <person name="Bor B."/>
            <person name="Kerns K.A."/>
            <person name="Liu Q."/>
            <person name="To T.T."/>
            <person name="Solden L."/>
            <person name="Hendrickson E.L."/>
            <person name="Wrighton K."/>
            <person name="Shi W."/>
            <person name="He X."/>
        </authorList>
    </citation>
    <scope>NUCLEOTIDE SEQUENCE [LARGE SCALE GENOMIC DNA]</scope>
    <source>
        <strain evidence="13 14">TM7_KMM_G3_1_HOT_351</strain>
    </source>
</reference>
<dbReference type="Pfam" id="PF01751">
    <property type="entry name" value="Toprim"/>
    <property type="match status" value="1"/>
</dbReference>
<dbReference type="SUPFAM" id="SSF56719">
    <property type="entry name" value="Type II DNA topoisomerase"/>
    <property type="match status" value="1"/>
</dbReference>
<dbReference type="PRINTS" id="PR00418">
    <property type="entry name" value="TPI2FAMILY"/>
</dbReference>
<evidence type="ECO:0000256" key="8">
    <source>
        <dbReference type="ARBA" id="ARBA00022842"/>
    </source>
</evidence>
<dbReference type="SMART" id="SM00387">
    <property type="entry name" value="HATPase_c"/>
    <property type="match status" value="1"/>
</dbReference>
<dbReference type="CDD" id="cd16928">
    <property type="entry name" value="HATPase_GyrB-like"/>
    <property type="match status" value="1"/>
</dbReference>
<dbReference type="PROSITE" id="PS00177">
    <property type="entry name" value="TOPOISOMERASE_II"/>
    <property type="match status" value="1"/>
</dbReference>
<dbReference type="InterPro" id="IPR036890">
    <property type="entry name" value="HATPase_C_sf"/>
</dbReference>
<dbReference type="Pfam" id="PF02518">
    <property type="entry name" value="HATPase_c"/>
    <property type="match status" value="1"/>
</dbReference>
<evidence type="ECO:0000256" key="5">
    <source>
        <dbReference type="ARBA" id="ARBA00022723"/>
    </source>
</evidence>